<dbReference type="EMBL" id="SJPI01000001">
    <property type="protein sequence ID" value="TWT52742.1"/>
    <property type="molecule type" value="Genomic_DNA"/>
</dbReference>
<dbReference type="Proteomes" id="UP000316598">
    <property type="component" value="Unassembled WGS sequence"/>
</dbReference>
<dbReference type="AlphaFoldDB" id="A0A5C5WSI1"/>
<reference evidence="1 2" key="1">
    <citation type="submission" date="2019-02" db="EMBL/GenBank/DDBJ databases">
        <title>Deep-cultivation of Planctomycetes and their phenomic and genomic characterization uncovers novel biology.</title>
        <authorList>
            <person name="Wiegand S."/>
            <person name="Jogler M."/>
            <person name="Boedeker C."/>
            <person name="Pinto D."/>
            <person name="Vollmers J."/>
            <person name="Rivas-Marin E."/>
            <person name="Kohn T."/>
            <person name="Peeters S.H."/>
            <person name="Heuer A."/>
            <person name="Rast P."/>
            <person name="Oberbeckmann S."/>
            <person name="Bunk B."/>
            <person name="Jeske O."/>
            <person name="Meyerdierks A."/>
            <person name="Storesund J.E."/>
            <person name="Kallscheuer N."/>
            <person name="Luecker S."/>
            <person name="Lage O.M."/>
            <person name="Pohl T."/>
            <person name="Merkel B.J."/>
            <person name="Hornburger P."/>
            <person name="Mueller R.-W."/>
            <person name="Bruemmer F."/>
            <person name="Labrenz M."/>
            <person name="Spormann A.M."/>
            <person name="Op Den Camp H."/>
            <person name="Overmann J."/>
            <person name="Amann R."/>
            <person name="Jetten M.S.M."/>
            <person name="Mascher T."/>
            <person name="Medema M.H."/>
            <person name="Devos D.P."/>
            <person name="Kaster A.-K."/>
            <person name="Ovreas L."/>
            <person name="Rohde M."/>
            <person name="Galperin M.Y."/>
            <person name="Jogler C."/>
        </authorList>
    </citation>
    <scope>NUCLEOTIDE SEQUENCE [LARGE SCALE GENOMIC DNA]</scope>
    <source>
        <strain evidence="1 2">Pla22</strain>
    </source>
</reference>
<organism evidence="1 2">
    <name type="scientific">Rubripirellula amarantea</name>
    <dbReference type="NCBI Taxonomy" id="2527999"/>
    <lineage>
        <taxon>Bacteria</taxon>
        <taxon>Pseudomonadati</taxon>
        <taxon>Planctomycetota</taxon>
        <taxon>Planctomycetia</taxon>
        <taxon>Pirellulales</taxon>
        <taxon>Pirellulaceae</taxon>
        <taxon>Rubripirellula</taxon>
    </lineage>
</organism>
<protein>
    <recommendedName>
        <fullName evidence="3">GYF domain-containing protein</fullName>
    </recommendedName>
</protein>
<comment type="caution">
    <text evidence="1">The sequence shown here is derived from an EMBL/GenBank/DDBJ whole genome shotgun (WGS) entry which is preliminary data.</text>
</comment>
<sequence length="136" mass="15533">MTDWFIQRDNAHEDIGPLRPKELLDLVREGKVIRTTMIRKDDSTWFEAGQVGGLFEAAMRPTIEFFCPQCEHEVTEPPVVCNYCGREIYKAITKITENSITPGNDHSITGQAGRSVRNWLKKKKIAKDDDEKPNTP</sequence>
<evidence type="ECO:0000313" key="2">
    <source>
        <dbReference type="Proteomes" id="UP000316598"/>
    </source>
</evidence>
<accession>A0A5C5WSI1</accession>
<name>A0A5C5WSI1_9BACT</name>
<keyword evidence="2" id="KW-1185">Reference proteome</keyword>
<evidence type="ECO:0000313" key="1">
    <source>
        <dbReference type="EMBL" id="TWT52742.1"/>
    </source>
</evidence>
<proteinExistence type="predicted"/>
<evidence type="ECO:0008006" key="3">
    <source>
        <dbReference type="Google" id="ProtNLM"/>
    </source>
</evidence>
<dbReference type="RefSeq" id="WP_146513064.1">
    <property type="nucleotide sequence ID" value="NZ_SJPI01000001.1"/>
</dbReference>
<dbReference type="OrthoDB" id="276348at2"/>
<gene>
    <name evidence="1" type="ORF">Pla22_03680</name>
</gene>